<name>A0A423H2D3_9PSED</name>
<comment type="caution">
    <text evidence="1">The sequence shown here is derived from an EMBL/GenBank/DDBJ whole genome shotgun (WGS) entry which is preliminary data.</text>
</comment>
<accession>A0A423H2D3</accession>
<dbReference type="EMBL" id="MOBI01000001">
    <property type="protein sequence ID" value="RON06387.1"/>
    <property type="molecule type" value="Genomic_DNA"/>
</dbReference>
<protein>
    <submittedName>
        <fullName evidence="1">Uncharacterized protein</fullName>
    </submittedName>
</protein>
<sequence>MHPAFCRLAGAVYGQPYGDCRRYHPGYKTFQKPRVQRFKDEAFDPRKTGDDPIYAWLPGSDTYVQITEQVLADIHAGKFRY</sequence>
<proteinExistence type="predicted"/>
<organism evidence="1 2">
    <name type="scientific">Pseudomonas brassicacearum</name>
    <dbReference type="NCBI Taxonomy" id="930166"/>
    <lineage>
        <taxon>Bacteria</taxon>
        <taxon>Pseudomonadati</taxon>
        <taxon>Pseudomonadota</taxon>
        <taxon>Gammaproteobacteria</taxon>
        <taxon>Pseudomonadales</taxon>
        <taxon>Pseudomonadaceae</taxon>
        <taxon>Pseudomonas</taxon>
    </lineage>
</organism>
<reference evidence="1 2" key="1">
    <citation type="submission" date="2016-10" db="EMBL/GenBank/DDBJ databases">
        <title>Comparative genome analysis of multiple Pseudomonas spp. focuses on biocontrol and plant growth promoting traits.</title>
        <authorList>
            <person name="Tao X.-Y."/>
            <person name="Taylor C.G."/>
        </authorList>
    </citation>
    <scope>NUCLEOTIDE SEQUENCE [LARGE SCALE GENOMIC DNA]</scope>
    <source>
        <strain evidence="1 2">37D10</strain>
    </source>
</reference>
<gene>
    <name evidence="1" type="ORF">BK658_00980</name>
</gene>
<evidence type="ECO:0000313" key="1">
    <source>
        <dbReference type="EMBL" id="RON06387.1"/>
    </source>
</evidence>
<dbReference type="Proteomes" id="UP000284684">
    <property type="component" value="Unassembled WGS sequence"/>
</dbReference>
<dbReference type="RefSeq" id="WP_123580361.1">
    <property type="nucleotide sequence ID" value="NZ_MOBI01000001.1"/>
</dbReference>
<dbReference type="AlphaFoldDB" id="A0A423H2D3"/>
<evidence type="ECO:0000313" key="2">
    <source>
        <dbReference type="Proteomes" id="UP000284684"/>
    </source>
</evidence>